<evidence type="ECO:0000313" key="1">
    <source>
        <dbReference type="EMBL" id="ALA57358.1"/>
    </source>
</evidence>
<dbReference type="NCBIfam" id="TIGR02683">
    <property type="entry name" value="upstrm_HI1419"/>
    <property type="match status" value="1"/>
</dbReference>
<protein>
    <recommendedName>
        <fullName evidence="3">Addiction module killer protein</fullName>
    </recommendedName>
</protein>
<dbReference type="Proteomes" id="UP000069205">
    <property type="component" value="Chromosome"/>
</dbReference>
<proteinExistence type="predicted"/>
<dbReference type="PANTHER" id="PTHR41791">
    <property type="entry name" value="SSL7039 PROTEIN"/>
    <property type="match status" value="1"/>
</dbReference>
<dbReference type="KEGG" id="nmv:NITMOv2_0924"/>
<organism evidence="1 2">
    <name type="scientific">Nitrospira moscoviensis</name>
    <dbReference type="NCBI Taxonomy" id="42253"/>
    <lineage>
        <taxon>Bacteria</taxon>
        <taxon>Pseudomonadati</taxon>
        <taxon>Nitrospirota</taxon>
        <taxon>Nitrospiria</taxon>
        <taxon>Nitrospirales</taxon>
        <taxon>Nitrospiraceae</taxon>
        <taxon>Nitrospira</taxon>
    </lineage>
</organism>
<dbReference type="PIRSF" id="PIRSF028744">
    <property type="entry name" value="Addict_mod_HI1419"/>
    <property type="match status" value="1"/>
</dbReference>
<evidence type="ECO:0008006" key="3">
    <source>
        <dbReference type="Google" id="ProtNLM"/>
    </source>
</evidence>
<reference evidence="1 2" key="1">
    <citation type="journal article" date="2015" name="Proc. Natl. Acad. Sci. U.S.A.">
        <title>Expanded metabolic versatility of ubiquitous nitrite-oxidizing bacteria from the genus Nitrospira.</title>
        <authorList>
            <person name="Koch H."/>
            <person name="Lucker S."/>
            <person name="Albertsen M."/>
            <person name="Kitzinger K."/>
            <person name="Herbold C."/>
            <person name="Spieck E."/>
            <person name="Nielsen P.H."/>
            <person name="Wagner M."/>
            <person name="Daims H."/>
        </authorList>
    </citation>
    <scope>NUCLEOTIDE SEQUENCE [LARGE SCALE GENOMIC DNA]</scope>
    <source>
        <strain evidence="1 2">NSP M-1</strain>
    </source>
</reference>
<accession>A0A0K2G8S4</accession>
<dbReference type="EMBL" id="CP011801">
    <property type="protein sequence ID" value="ALA57358.1"/>
    <property type="molecule type" value="Genomic_DNA"/>
</dbReference>
<dbReference type="STRING" id="42253.NITMOv2_0924"/>
<name>A0A0K2G8S4_NITMO</name>
<dbReference type="PATRIC" id="fig|42253.5.peg.906"/>
<keyword evidence="2" id="KW-1185">Reference proteome</keyword>
<gene>
    <name evidence="1" type="ORF">NITMOv2_0924</name>
</gene>
<dbReference type="PANTHER" id="PTHR41791:SF1">
    <property type="entry name" value="SSL7039 PROTEIN"/>
    <property type="match status" value="1"/>
</dbReference>
<dbReference type="AlphaFoldDB" id="A0A0K2G8S4"/>
<sequence>MAVEAFPREIQIYVREDGVAPFSEWLGSLRDVRGRAKIRTRLDRLELGNFGDCRGVGDGVQELRIDYGPGYRIYFGQVNTTLILLLCGGDKASQARDIQTAKSYWQDYGRR</sequence>
<dbReference type="InterPro" id="IPR014056">
    <property type="entry name" value="TypeIITA-like_toxin_pred"/>
</dbReference>
<evidence type="ECO:0000313" key="2">
    <source>
        <dbReference type="Proteomes" id="UP000069205"/>
    </source>
</evidence>